<gene>
    <name evidence="1" type="ORF">HNR61_002081</name>
</gene>
<dbReference type="InterPro" id="IPR029058">
    <property type="entry name" value="AB_hydrolase_fold"/>
</dbReference>
<accession>A0A7W3LLU2</accession>
<evidence type="ECO:0000313" key="2">
    <source>
        <dbReference type="Proteomes" id="UP000572680"/>
    </source>
</evidence>
<reference evidence="1 2" key="1">
    <citation type="submission" date="2020-08" db="EMBL/GenBank/DDBJ databases">
        <title>Genomic Encyclopedia of Type Strains, Phase IV (KMG-IV): sequencing the most valuable type-strain genomes for metagenomic binning, comparative biology and taxonomic classification.</title>
        <authorList>
            <person name="Goeker M."/>
        </authorList>
    </citation>
    <scope>NUCLEOTIDE SEQUENCE [LARGE SCALE GENOMIC DNA]</scope>
    <source>
        <strain evidence="1 2">DSM 44197</strain>
    </source>
</reference>
<dbReference type="RefSeq" id="WP_182842885.1">
    <property type="nucleotide sequence ID" value="NZ_BAAALP010000002.1"/>
</dbReference>
<proteinExistence type="predicted"/>
<dbReference type="AlphaFoldDB" id="A0A7W3LLU2"/>
<dbReference type="Proteomes" id="UP000572680">
    <property type="component" value="Unassembled WGS sequence"/>
</dbReference>
<comment type="caution">
    <text evidence="1">The sequence shown here is derived from an EMBL/GenBank/DDBJ whole genome shotgun (WGS) entry which is preliminary data.</text>
</comment>
<dbReference type="EMBL" id="JACJIA010000002">
    <property type="protein sequence ID" value="MBA8950468.1"/>
    <property type="molecule type" value="Genomic_DNA"/>
</dbReference>
<organism evidence="1 2">
    <name type="scientific">Actinomadura namibiensis</name>
    <dbReference type="NCBI Taxonomy" id="182080"/>
    <lineage>
        <taxon>Bacteria</taxon>
        <taxon>Bacillati</taxon>
        <taxon>Actinomycetota</taxon>
        <taxon>Actinomycetes</taxon>
        <taxon>Streptosporangiales</taxon>
        <taxon>Thermomonosporaceae</taxon>
        <taxon>Actinomadura</taxon>
    </lineage>
</organism>
<protein>
    <submittedName>
        <fullName evidence="1">Uncharacterized protein</fullName>
    </submittedName>
</protein>
<dbReference type="SUPFAM" id="SSF53474">
    <property type="entry name" value="alpha/beta-Hydrolases"/>
    <property type="match status" value="1"/>
</dbReference>
<sequence length="84" mass="8775">MGTVLASGVVAVPAQAGERVRWRDCPGGVGNVRCGDVEVPRDHRKPGGAKIRIRVARRPAAERRGTLVFLPGGPGQSGPTPSPR</sequence>
<evidence type="ECO:0000313" key="1">
    <source>
        <dbReference type="EMBL" id="MBA8950468.1"/>
    </source>
</evidence>
<name>A0A7W3LLU2_ACTNM</name>
<keyword evidence="2" id="KW-1185">Reference proteome</keyword>